<dbReference type="GO" id="GO:0003712">
    <property type="term" value="F:transcription coregulator activity"/>
    <property type="evidence" value="ECO:0007669"/>
    <property type="project" value="TreeGrafter"/>
</dbReference>
<dbReference type="GO" id="GO:0008270">
    <property type="term" value="F:zinc ion binding"/>
    <property type="evidence" value="ECO:0007669"/>
    <property type="project" value="UniProtKB-KW"/>
</dbReference>
<dbReference type="Gene3D" id="2.60.120.780">
    <property type="entry name" value="PINIT domain"/>
    <property type="match status" value="1"/>
</dbReference>
<reference evidence="12 13" key="1">
    <citation type="submission" date="2024-03" db="EMBL/GenBank/DDBJ databases">
        <title>Adaptation during the transition from Ophiocordyceps entomopathogen to insect associate is accompanied by gene loss and intensified selection.</title>
        <authorList>
            <person name="Ward C.M."/>
            <person name="Onetto C.A."/>
            <person name="Borneman A.R."/>
        </authorList>
    </citation>
    <scope>NUCLEOTIDE SEQUENCE [LARGE SCALE GENOMIC DNA]</scope>
    <source>
        <strain evidence="12">AWRI1</strain>
        <tissue evidence="12">Single Adult Female</tissue>
    </source>
</reference>
<protein>
    <submittedName>
        <fullName evidence="12">Uncharacterized protein</fullName>
    </submittedName>
</protein>
<dbReference type="Proteomes" id="UP001367676">
    <property type="component" value="Unassembled WGS sequence"/>
</dbReference>
<dbReference type="GO" id="GO:0061665">
    <property type="term" value="F:SUMO ligase activity"/>
    <property type="evidence" value="ECO:0007669"/>
    <property type="project" value="TreeGrafter"/>
</dbReference>
<dbReference type="GO" id="GO:0016925">
    <property type="term" value="P:protein sumoylation"/>
    <property type="evidence" value="ECO:0007669"/>
    <property type="project" value="TreeGrafter"/>
</dbReference>
<dbReference type="PANTHER" id="PTHR10782">
    <property type="entry name" value="ZINC FINGER MIZ DOMAIN-CONTAINING PROTEIN"/>
    <property type="match status" value="1"/>
</dbReference>
<keyword evidence="5 8" id="KW-0863">Zinc-finger</keyword>
<evidence type="ECO:0000256" key="3">
    <source>
        <dbReference type="ARBA" id="ARBA00022679"/>
    </source>
</evidence>
<dbReference type="Gene3D" id="1.10.720.30">
    <property type="entry name" value="SAP domain"/>
    <property type="match status" value="1"/>
</dbReference>
<comment type="pathway">
    <text evidence="1">Protein modification; protein sumoylation.</text>
</comment>
<accession>A0AAN9TI57</accession>
<sequence>MILQFRIAELQTFLETFGERNLKLRKKDLQKKALAILNQRKSRAVSQKITSLYKSMNSSRRNTDTPYRLRKNELLSKRLYSSRKIILDDDNPYDDDFYAADNYADAQFPDYDVSKPLDLSENASYLSKFQLVDEESIKKMKFPDLPFYEHVSDIMLVTPMVPVSEMDALFEFKKEFSLNTEAFRLLFRCDDPNTKYEAMFRSCLFNDKFEMEDSLPQKLYLSINNKYCSCVPDHYSSKNDSSGKRPGVPMNITPYINRNSIINEMVVHWSVSYNMMFAATIQLVKRRETDELIKKLLEKGEQDPSVSKKFIYNNLNDEDNEIAATSLKMSLICPLGKMLMTYPTRGTTCNHLQCFDGALYIKMNEIKSTWQCPVCNQTCLYQNLFIDGYFMDILRSEKFKPDIKDVQLSADGSWESVEPEAKKRPKNSSPVKVSEKKARTEEEACEKILPGSNPNMPEGSFVNDLKEIFSSFINCSTTRAHYPEFSIYDDSFFEPPDSRSSTVPLNVQPVPTSAPVSETSPTQKKVVFVDLISDSESDDDIKSISSSSSDSSIDFYVDRVENKSLPNSNSSILCPNPFRGFVNPPSSPPVYDIDSD</sequence>
<keyword evidence="13" id="KW-1185">Reference proteome</keyword>
<evidence type="ECO:0000256" key="8">
    <source>
        <dbReference type="PROSITE-ProRule" id="PRU00452"/>
    </source>
</evidence>
<evidence type="ECO:0000256" key="4">
    <source>
        <dbReference type="ARBA" id="ARBA00022723"/>
    </source>
</evidence>
<feature type="domain" description="SP-RING-type" evidence="10">
    <location>
        <begin position="318"/>
        <end position="399"/>
    </location>
</feature>
<dbReference type="Pfam" id="PF14324">
    <property type="entry name" value="PINIT"/>
    <property type="match status" value="1"/>
</dbReference>
<keyword evidence="7" id="KW-0862">Zinc</keyword>
<dbReference type="PROSITE" id="PS51466">
    <property type="entry name" value="PINIT"/>
    <property type="match status" value="1"/>
</dbReference>
<dbReference type="GO" id="GO:0006357">
    <property type="term" value="P:regulation of transcription by RNA polymerase II"/>
    <property type="evidence" value="ECO:0007669"/>
    <property type="project" value="TreeGrafter"/>
</dbReference>
<dbReference type="CDD" id="cd16650">
    <property type="entry name" value="SP-RING_PIAS-like"/>
    <property type="match status" value="1"/>
</dbReference>
<name>A0AAN9TI57_9HEMI</name>
<evidence type="ECO:0000256" key="5">
    <source>
        <dbReference type="ARBA" id="ARBA00022771"/>
    </source>
</evidence>
<feature type="region of interest" description="Disordered" evidence="9">
    <location>
        <begin position="576"/>
        <end position="596"/>
    </location>
</feature>
<dbReference type="InterPro" id="IPR036361">
    <property type="entry name" value="SAP_dom_sf"/>
</dbReference>
<keyword evidence="6" id="KW-0833">Ubl conjugation pathway</keyword>
<evidence type="ECO:0000259" key="11">
    <source>
        <dbReference type="PROSITE" id="PS51466"/>
    </source>
</evidence>
<comment type="caution">
    <text evidence="12">The sequence shown here is derived from an EMBL/GenBank/DDBJ whole genome shotgun (WGS) entry which is preliminary data.</text>
</comment>
<evidence type="ECO:0000256" key="9">
    <source>
        <dbReference type="SAM" id="MobiDB-lite"/>
    </source>
</evidence>
<evidence type="ECO:0000313" key="13">
    <source>
        <dbReference type="Proteomes" id="UP001367676"/>
    </source>
</evidence>
<dbReference type="InterPro" id="IPR013083">
    <property type="entry name" value="Znf_RING/FYVE/PHD"/>
</dbReference>
<proteinExistence type="inferred from homology"/>
<dbReference type="InterPro" id="IPR023321">
    <property type="entry name" value="PINIT"/>
</dbReference>
<evidence type="ECO:0000313" key="12">
    <source>
        <dbReference type="EMBL" id="KAK7586111.1"/>
    </source>
</evidence>
<keyword evidence="4" id="KW-0479">Metal-binding</keyword>
<evidence type="ECO:0000259" key="10">
    <source>
        <dbReference type="PROSITE" id="PS51044"/>
    </source>
</evidence>
<feature type="domain" description="PINIT" evidence="11">
    <location>
        <begin position="132"/>
        <end position="287"/>
    </location>
</feature>
<comment type="similarity">
    <text evidence="2">Belongs to the PIAS family.</text>
</comment>
<dbReference type="Pfam" id="PF02891">
    <property type="entry name" value="zf-MIZ"/>
    <property type="match status" value="1"/>
</dbReference>
<dbReference type="EMBL" id="JBBCAQ010000027">
    <property type="protein sequence ID" value="KAK7586111.1"/>
    <property type="molecule type" value="Genomic_DNA"/>
</dbReference>
<dbReference type="Gene3D" id="3.30.40.10">
    <property type="entry name" value="Zinc/RING finger domain, C3HC4 (zinc finger)"/>
    <property type="match status" value="1"/>
</dbReference>
<dbReference type="AlphaFoldDB" id="A0AAN9TI57"/>
<dbReference type="SUPFAM" id="SSF68906">
    <property type="entry name" value="SAP domain"/>
    <property type="match status" value="1"/>
</dbReference>
<dbReference type="PANTHER" id="PTHR10782:SF94">
    <property type="entry name" value="SUPPRESSOR OF VARIEGATION 2-10, ISOFORM I"/>
    <property type="match status" value="1"/>
</dbReference>
<organism evidence="12 13">
    <name type="scientific">Parthenolecanium corni</name>
    <dbReference type="NCBI Taxonomy" id="536013"/>
    <lineage>
        <taxon>Eukaryota</taxon>
        <taxon>Metazoa</taxon>
        <taxon>Ecdysozoa</taxon>
        <taxon>Arthropoda</taxon>
        <taxon>Hexapoda</taxon>
        <taxon>Insecta</taxon>
        <taxon>Pterygota</taxon>
        <taxon>Neoptera</taxon>
        <taxon>Paraneoptera</taxon>
        <taxon>Hemiptera</taxon>
        <taxon>Sternorrhyncha</taxon>
        <taxon>Coccoidea</taxon>
        <taxon>Coccidae</taxon>
        <taxon>Parthenolecanium</taxon>
    </lineage>
</organism>
<evidence type="ECO:0000256" key="7">
    <source>
        <dbReference type="ARBA" id="ARBA00022833"/>
    </source>
</evidence>
<feature type="compositionally biased region" description="Basic and acidic residues" evidence="9">
    <location>
        <begin position="433"/>
        <end position="446"/>
    </location>
</feature>
<feature type="region of interest" description="Disordered" evidence="9">
    <location>
        <begin position="498"/>
        <end position="521"/>
    </location>
</feature>
<evidence type="ECO:0000256" key="2">
    <source>
        <dbReference type="ARBA" id="ARBA00005383"/>
    </source>
</evidence>
<feature type="region of interest" description="Disordered" evidence="9">
    <location>
        <begin position="414"/>
        <end position="452"/>
    </location>
</feature>
<gene>
    <name evidence="12" type="ORF">V9T40_003987</name>
</gene>
<evidence type="ECO:0000256" key="1">
    <source>
        <dbReference type="ARBA" id="ARBA00004718"/>
    </source>
</evidence>
<keyword evidence="3" id="KW-0808">Transferase</keyword>
<dbReference type="InterPro" id="IPR038654">
    <property type="entry name" value="PINIT_sf"/>
</dbReference>
<dbReference type="InterPro" id="IPR004181">
    <property type="entry name" value="Znf_MIZ"/>
</dbReference>
<evidence type="ECO:0000256" key="6">
    <source>
        <dbReference type="ARBA" id="ARBA00022786"/>
    </source>
</evidence>
<dbReference type="GO" id="GO:0000785">
    <property type="term" value="C:chromatin"/>
    <property type="evidence" value="ECO:0007669"/>
    <property type="project" value="TreeGrafter"/>
</dbReference>
<dbReference type="PROSITE" id="PS51044">
    <property type="entry name" value="ZF_SP_RING"/>
    <property type="match status" value="1"/>
</dbReference>